<proteinExistence type="predicted"/>
<dbReference type="OrthoDB" id="285216at2"/>
<gene>
    <name evidence="2" type="ORF">AR1Y2_2076</name>
</gene>
<feature type="domain" description="MobA-like NTP transferase" evidence="1">
    <location>
        <begin position="9"/>
        <end position="167"/>
    </location>
</feature>
<dbReference type="Pfam" id="PF12804">
    <property type="entry name" value="NTP_transf_3"/>
    <property type="match status" value="1"/>
</dbReference>
<dbReference type="KEGG" id="arf:AR1Y2_2076"/>
<dbReference type="PANTHER" id="PTHR43777">
    <property type="entry name" value="MOLYBDENUM COFACTOR CYTIDYLYLTRANSFERASE"/>
    <property type="match status" value="1"/>
</dbReference>
<dbReference type="Gene3D" id="3.90.550.10">
    <property type="entry name" value="Spore Coat Polysaccharide Biosynthesis Protein SpsA, Chain A"/>
    <property type="match status" value="1"/>
</dbReference>
<reference evidence="2 3" key="1">
    <citation type="submission" date="2019-05" db="EMBL/GenBank/DDBJ databases">
        <title>Complete genome sequencing of Anaerostipes rhamnosivorans.</title>
        <authorList>
            <person name="Bui T.P.N."/>
            <person name="de Vos W.M."/>
        </authorList>
    </citation>
    <scope>NUCLEOTIDE SEQUENCE [LARGE SCALE GENOMIC DNA]</scope>
    <source>
        <strain evidence="2 3">1y2</strain>
    </source>
</reference>
<dbReference type="EMBL" id="CP040058">
    <property type="protein sequence ID" value="QCP35530.1"/>
    <property type="molecule type" value="Genomic_DNA"/>
</dbReference>
<keyword evidence="3" id="KW-1185">Reference proteome</keyword>
<protein>
    <submittedName>
        <fullName evidence="2">HD domain protein</fullName>
    </submittedName>
</protein>
<name>A0A4V1EGB8_9FIRM</name>
<dbReference type="GO" id="GO:0016779">
    <property type="term" value="F:nucleotidyltransferase activity"/>
    <property type="evidence" value="ECO:0007669"/>
    <property type="project" value="UniProtKB-ARBA"/>
</dbReference>
<dbReference type="AlphaFoldDB" id="A0A4V1EGB8"/>
<dbReference type="CDD" id="cd04182">
    <property type="entry name" value="GT_2_like_f"/>
    <property type="match status" value="1"/>
</dbReference>
<dbReference type="InterPro" id="IPR029044">
    <property type="entry name" value="Nucleotide-diphossugar_trans"/>
</dbReference>
<dbReference type="Proteomes" id="UP000298653">
    <property type="component" value="Chromosome"/>
</dbReference>
<evidence type="ECO:0000259" key="1">
    <source>
        <dbReference type="Pfam" id="PF12804"/>
    </source>
</evidence>
<organism evidence="2 3">
    <name type="scientific">Anaerostipes rhamnosivorans</name>
    <dbReference type="NCBI Taxonomy" id="1229621"/>
    <lineage>
        <taxon>Bacteria</taxon>
        <taxon>Bacillati</taxon>
        <taxon>Bacillota</taxon>
        <taxon>Clostridia</taxon>
        <taxon>Lachnospirales</taxon>
        <taxon>Lachnospiraceae</taxon>
        <taxon>Anaerostipes</taxon>
    </lineage>
</organism>
<sequence length="205" mass="22713">MNKKKKFAGIVPCAGLSRRMGAFKPLLPFGDSTIIRATVVSLLDAGVCKVIVVVGCRSKEIEEELSGLERVEFVYNQNFEHGDMMQSVQLGLAQALSFDGAVVVPGDMPMISGRTYETLFAWFEAAAPLVVIPVKEGRRIHPPVISCECFPYLLKFRGSGGLRRALLQFLESTVLVTVEDDPGCMLDTDTPQDYVRLMEYYGRVR</sequence>
<dbReference type="SUPFAM" id="SSF53448">
    <property type="entry name" value="Nucleotide-diphospho-sugar transferases"/>
    <property type="match status" value="1"/>
</dbReference>
<dbReference type="RefSeq" id="WP_137328882.1">
    <property type="nucleotide sequence ID" value="NZ_CP040058.1"/>
</dbReference>
<evidence type="ECO:0000313" key="3">
    <source>
        <dbReference type="Proteomes" id="UP000298653"/>
    </source>
</evidence>
<accession>A0A4V1EGB8</accession>
<dbReference type="PANTHER" id="PTHR43777:SF1">
    <property type="entry name" value="MOLYBDENUM COFACTOR CYTIDYLYLTRANSFERASE"/>
    <property type="match status" value="1"/>
</dbReference>
<dbReference type="InterPro" id="IPR025877">
    <property type="entry name" value="MobA-like_NTP_Trfase"/>
</dbReference>
<evidence type="ECO:0000313" key="2">
    <source>
        <dbReference type="EMBL" id="QCP35530.1"/>
    </source>
</evidence>